<gene>
    <name evidence="1" type="ORF">AW11_02149</name>
</gene>
<dbReference type="AlphaFoldDB" id="A0A011RBG3"/>
<name>A0A011RBG3_ACCRE</name>
<evidence type="ECO:0000313" key="1">
    <source>
        <dbReference type="EMBL" id="EXI88529.1"/>
    </source>
</evidence>
<protein>
    <submittedName>
        <fullName evidence="1">Uncharacterized protein</fullName>
    </submittedName>
</protein>
<dbReference type="Proteomes" id="UP000022141">
    <property type="component" value="Unassembled WGS sequence"/>
</dbReference>
<accession>A0A011RBG3</accession>
<keyword evidence="2" id="KW-1185">Reference proteome</keyword>
<sequence>MCDQMALPGIRRRAAAGRTCVASERGYALAGELAPVAHQRRLECLEWARERPG</sequence>
<dbReference type="EMBL" id="JEMY01000026">
    <property type="protein sequence ID" value="EXI88529.1"/>
    <property type="molecule type" value="Genomic_DNA"/>
</dbReference>
<organism evidence="1 2">
    <name type="scientific">Accumulibacter regalis</name>
    <dbReference type="NCBI Taxonomy" id="522306"/>
    <lineage>
        <taxon>Bacteria</taxon>
        <taxon>Pseudomonadati</taxon>
        <taxon>Pseudomonadota</taxon>
        <taxon>Betaproteobacteria</taxon>
        <taxon>Candidatus Accumulibacter</taxon>
    </lineage>
</organism>
<proteinExistence type="predicted"/>
<reference evidence="1" key="1">
    <citation type="submission" date="2014-02" db="EMBL/GenBank/DDBJ databases">
        <title>Expanding our view of genomic diversity in Candidatus Accumulibacter clades.</title>
        <authorList>
            <person name="Skennerton C.T."/>
            <person name="Barr J.J."/>
            <person name="Slater F.R."/>
            <person name="Bond P.L."/>
            <person name="Tyson G.W."/>
        </authorList>
    </citation>
    <scope>NUCLEOTIDE SEQUENCE [LARGE SCALE GENOMIC DNA]</scope>
</reference>
<evidence type="ECO:0000313" key="2">
    <source>
        <dbReference type="Proteomes" id="UP000022141"/>
    </source>
</evidence>
<dbReference type="STRING" id="1454004.AW11_02149"/>
<comment type="caution">
    <text evidence="1">The sequence shown here is derived from an EMBL/GenBank/DDBJ whole genome shotgun (WGS) entry which is preliminary data.</text>
</comment>